<evidence type="ECO:0000313" key="2">
    <source>
        <dbReference type="EMBL" id="GBP53107.1"/>
    </source>
</evidence>
<gene>
    <name evidence="2" type="ORF">EVAR_97111_1</name>
</gene>
<name>A0A4C1WSL6_EUMVA</name>
<protein>
    <submittedName>
        <fullName evidence="2">Uncharacterized protein</fullName>
    </submittedName>
</protein>
<keyword evidence="3" id="KW-1185">Reference proteome</keyword>
<reference evidence="2 3" key="1">
    <citation type="journal article" date="2019" name="Commun. Biol.">
        <title>The bagworm genome reveals a unique fibroin gene that provides high tensile strength.</title>
        <authorList>
            <person name="Kono N."/>
            <person name="Nakamura H."/>
            <person name="Ohtoshi R."/>
            <person name="Tomita M."/>
            <person name="Numata K."/>
            <person name="Arakawa K."/>
        </authorList>
    </citation>
    <scope>NUCLEOTIDE SEQUENCE [LARGE SCALE GENOMIC DNA]</scope>
</reference>
<accession>A0A4C1WSL6</accession>
<evidence type="ECO:0000313" key="3">
    <source>
        <dbReference type="Proteomes" id="UP000299102"/>
    </source>
</evidence>
<dbReference type="Proteomes" id="UP000299102">
    <property type="component" value="Unassembled WGS sequence"/>
</dbReference>
<feature type="region of interest" description="Disordered" evidence="1">
    <location>
        <begin position="46"/>
        <end position="79"/>
    </location>
</feature>
<dbReference type="AlphaFoldDB" id="A0A4C1WSL6"/>
<organism evidence="2 3">
    <name type="scientific">Eumeta variegata</name>
    <name type="common">Bagworm moth</name>
    <name type="synonym">Eumeta japonica</name>
    <dbReference type="NCBI Taxonomy" id="151549"/>
    <lineage>
        <taxon>Eukaryota</taxon>
        <taxon>Metazoa</taxon>
        <taxon>Ecdysozoa</taxon>
        <taxon>Arthropoda</taxon>
        <taxon>Hexapoda</taxon>
        <taxon>Insecta</taxon>
        <taxon>Pterygota</taxon>
        <taxon>Neoptera</taxon>
        <taxon>Endopterygota</taxon>
        <taxon>Lepidoptera</taxon>
        <taxon>Glossata</taxon>
        <taxon>Ditrysia</taxon>
        <taxon>Tineoidea</taxon>
        <taxon>Psychidae</taxon>
        <taxon>Oiketicinae</taxon>
        <taxon>Eumeta</taxon>
    </lineage>
</organism>
<proteinExistence type="predicted"/>
<sequence>MRVTTSRGGSGAVAERLTALTKVVTTAVTKVHVETSVSDVAVTSATKATVATSPLDRPRSAKRHQTDRDKAPGRVRARPRAACAVNQCRTHGRYCKSSFGNNISALQRGDVSTDRGEGRRVHTNSPKLAG</sequence>
<feature type="compositionally biased region" description="Basic and acidic residues" evidence="1">
    <location>
        <begin position="111"/>
        <end position="120"/>
    </location>
</feature>
<dbReference type="EMBL" id="BGZK01000616">
    <property type="protein sequence ID" value="GBP53107.1"/>
    <property type="molecule type" value="Genomic_DNA"/>
</dbReference>
<feature type="compositionally biased region" description="Basic and acidic residues" evidence="1">
    <location>
        <begin position="56"/>
        <end position="72"/>
    </location>
</feature>
<comment type="caution">
    <text evidence="2">The sequence shown here is derived from an EMBL/GenBank/DDBJ whole genome shotgun (WGS) entry which is preliminary data.</text>
</comment>
<feature type="region of interest" description="Disordered" evidence="1">
    <location>
        <begin position="105"/>
        <end position="130"/>
    </location>
</feature>
<evidence type="ECO:0000256" key="1">
    <source>
        <dbReference type="SAM" id="MobiDB-lite"/>
    </source>
</evidence>